<evidence type="ECO:0000313" key="2">
    <source>
        <dbReference type="Proteomes" id="UP001642487"/>
    </source>
</evidence>
<dbReference type="EMBL" id="OZ021738">
    <property type="protein sequence ID" value="CAK9320630.1"/>
    <property type="molecule type" value="Genomic_DNA"/>
</dbReference>
<accession>A0ABP0YPA7</accession>
<protein>
    <submittedName>
        <fullName evidence="1">Uncharacterized protein</fullName>
    </submittedName>
</protein>
<name>A0ABP0YPA7_9ROSI</name>
<gene>
    <name evidence="1" type="ORF">CITCOLO1_LOCUS12683</name>
</gene>
<keyword evidence="2" id="KW-1185">Reference proteome</keyword>
<evidence type="ECO:0000313" key="1">
    <source>
        <dbReference type="EMBL" id="CAK9320630.1"/>
    </source>
</evidence>
<proteinExistence type="predicted"/>
<organism evidence="1 2">
    <name type="scientific">Citrullus colocynthis</name>
    <name type="common">colocynth</name>
    <dbReference type="NCBI Taxonomy" id="252529"/>
    <lineage>
        <taxon>Eukaryota</taxon>
        <taxon>Viridiplantae</taxon>
        <taxon>Streptophyta</taxon>
        <taxon>Embryophyta</taxon>
        <taxon>Tracheophyta</taxon>
        <taxon>Spermatophyta</taxon>
        <taxon>Magnoliopsida</taxon>
        <taxon>eudicotyledons</taxon>
        <taxon>Gunneridae</taxon>
        <taxon>Pentapetalae</taxon>
        <taxon>rosids</taxon>
        <taxon>fabids</taxon>
        <taxon>Cucurbitales</taxon>
        <taxon>Cucurbitaceae</taxon>
        <taxon>Benincaseae</taxon>
        <taxon>Citrullus</taxon>
    </lineage>
</organism>
<dbReference type="Proteomes" id="UP001642487">
    <property type="component" value="Chromosome 4"/>
</dbReference>
<reference evidence="1 2" key="1">
    <citation type="submission" date="2024-03" db="EMBL/GenBank/DDBJ databases">
        <authorList>
            <person name="Gkanogiannis A."/>
            <person name="Becerra Lopez-Lavalle L."/>
        </authorList>
    </citation>
    <scope>NUCLEOTIDE SEQUENCE [LARGE SCALE GENOMIC DNA]</scope>
</reference>
<sequence length="168" mass="18918">MCFCEIELAFDLSPDSLAAKLDPQGNGLAFLVLLSHASINKLRGADVLGKLSLIWFYLQDSPSCHFSLGVWLLIRAHVASHSLIPHRQPTGKRVWIQPSQVKPRQWKGGQYFPLKRPQSWHLPLARGLVDGYVGYVLCVEVRMWPSISPKLSGTIAVTFSQRPNWKCK</sequence>